<proteinExistence type="predicted"/>
<dbReference type="GO" id="GO:0046983">
    <property type="term" value="F:protein dimerization activity"/>
    <property type="evidence" value="ECO:0007669"/>
    <property type="project" value="InterPro"/>
</dbReference>
<evidence type="ECO:0000256" key="5">
    <source>
        <dbReference type="ARBA" id="ARBA00023242"/>
    </source>
</evidence>
<dbReference type="InterPro" id="IPR008906">
    <property type="entry name" value="HATC_C_dom"/>
</dbReference>
<reference evidence="8 9" key="1">
    <citation type="journal article" date="2008" name="Nature">
        <title>The genome of Laccaria bicolor provides insights into mycorrhizal symbiosis.</title>
        <authorList>
            <person name="Martin F."/>
            <person name="Aerts A."/>
            <person name="Ahren D."/>
            <person name="Brun A."/>
            <person name="Danchin E.G.J."/>
            <person name="Duchaussoy F."/>
            <person name="Gibon J."/>
            <person name="Kohler A."/>
            <person name="Lindquist E."/>
            <person name="Pereda V."/>
            <person name="Salamov A."/>
            <person name="Shapiro H.J."/>
            <person name="Wuyts J."/>
            <person name="Blaudez D."/>
            <person name="Buee M."/>
            <person name="Brokstein P."/>
            <person name="Canbaeck B."/>
            <person name="Cohen D."/>
            <person name="Courty P.E."/>
            <person name="Coutinho P.M."/>
            <person name="Delaruelle C."/>
            <person name="Detter J.C."/>
            <person name="Deveau A."/>
            <person name="DiFazio S."/>
            <person name="Duplessis S."/>
            <person name="Fraissinet-Tachet L."/>
            <person name="Lucic E."/>
            <person name="Frey-Klett P."/>
            <person name="Fourrey C."/>
            <person name="Feussner I."/>
            <person name="Gay G."/>
            <person name="Grimwood J."/>
            <person name="Hoegger P.J."/>
            <person name="Jain P."/>
            <person name="Kilaru S."/>
            <person name="Labbe J."/>
            <person name="Lin Y.C."/>
            <person name="Legue V."/>
            <person name="Le Tacon F."/>
            <person name="Marmeisse R."/>
            <person name="Melayah D."/>
            <person name="Montanini B."/>
            <person name="Muratet M."/>
            <person name="Nehls U."/>
            <person name="Niculita-Hirzel H."/>
            <person name="Oudot-Le Secq M.P."/>
            <person name="Peter M."/>
            <person name="Quesneville H."/>
            <person name="Rajashekar B."/>
            <person name="Reich M."/>
            <person name="Rouhier N."/>
            <person name="Schmutz J."/>
            <person name="Yin T."/>
            <person name="Chalot M."/>
            <person name="Henrissat B."/>
            <person name="Kuees U."/>
            <person name="Lucas S."/>
            <person name="Van de Peer Y."/>
            <person name="Podila G.K."/>
            <person name="Polle A."/>
            <person name="Pukkila P.J."/>
            <person name="Richardson P.M."/>
            <person name="Rouze P."/>
            <person name="Sanders I.R."/>
            <person name="Stajich J.E."/>
            <person name="Tunlid A."/>
            <person name="Tuskan G."/>
            <person name="Grigoriev I.V."/>
        </authorList>
    </citation>
    <scope>NUCLEOTIDE SEQUENCE [LARGE SCALE GENOMIC DNA]</scope>
    <source>
        <strain evidence="9">S238N-H82 / ATCC MYA-4686</strain>
    </source>
</reference>
<evidence type="ECO:0000313" key="8">
    <source>
        <dbReference type="EMBL" id="EDR00881.1"/>
    </source>
</evidence>
<dbReference type="PANTHER" id="PTHR46481">
    <property type="entry name" value="ZINC FINGER BED DOMAIN-CONTAINING PROTEIN 4"/>
    <property type="match status" value="1"/>
</dbReference>
<keyword evidence="2" id="KW-0479">Metal-binding</keyword>
<evidence type="ECO:0000313" key="9">
    <source>
        <dbReference type="Proteomes" id="UP000001194"/>
    </source>
</evidence>
<keyword evidence="9" id="KW-1185">Reference proteome</keyword>
<sequence length="403" mass="45854">MRDVIGLVRAITVKARSSAKRKERLKNLQTCAGRTSTLTLLLDMKVRWSSTYNMLSRALQLREYIKDFIYETGREEPDLEKRAKIDKLILSDDEWTLVKLVVELLGFADCAQQAFSYDDSPTLHSGIPALEALHKAWSSRAKRPKYQDFTEALAAAAEKIEEYYEKTSTSHAYTLVMLLDPEKKMDYFKKHWSEELQKEVIESAEEIERYYEIHGKGTSPPVPTQTSSQKKLSKLLDELSDSDDEGPTVPPAGASSADSQKPWLREFRLYLDATHRVSDGTSLIKWWGMHASDFPVWASLARDYLAIMASSVSSERAFSSAGITISKRRNRLKGDIVEALQFLKCLFRKDLIFREHAPSSILEAEYADVPEDDGDPDWVDENPKAWDGLIIDLDVDSDDEIEI</sequence>
<dbReference type="Proteomes" id="UP000001194">
    <property type="component" value="Unassembled WGS sequence"/>
</dbReference>
<keyword evidence="5" id="KW-0539">Nucleus</keyword>
<dbReference type="InterPro" id="IPR052035">
    <property type="entry name" value="ZnF_BED_domain_contain"/>
</dbReference>
<dbReference type="EMBL" id="DS547145">
    <property type="protein sequence ID" value="EDR00881.1"/>
    <property type="molecule type" value="Genomic_DNA"/>
</dbReference>
<dbReference type="SUPFAM" id="SSF53098">
    <property type="entry name" value="Ribonuclease H-like"/>
    <property type="match status" value="1"/>
</dbReference>
<dbReference type="GO" id="GO:0005634">
    <property type="term" value="C:nucleus"/>
    <property type="evidence" value="ECO:0007669"/>
    <property type="project" value="UniProtKB-SubCell"/>
</dbReference>
<evidence type="ECO:0000256" key="3">
    <source>
        <dbReference type="ARBA" id="ARBA00022771"/>
    </source>
</evidence>
<dbReference type="InterPro" id="IPR012337">
    <property type="entry name" value="RNaseH-like_sf"/>
</dbReference>
<comment type="subcellular location">
    <subcellularLocation>
        <location evidence="1">Nucleus</location>
    </subcellularLocation>
</comment>
<dbReference type="GeneID" id="6084103"/>
<dbReference type="RefSeq" id="XP_001888475.1">
    <property type="nucleotide sequence ID" value="XM_001888440.1"/>
</dbReference>
<dbReference type="OrthoDB" id="3243659at2759"/>
<dbReference type="AlphaFoldDB" id="B0DWW3"/>
<evidence type="ECO:0000256" key="4">
    <source>
        <dbReference type="ARBA" id="ARBA00022833"/>
    </source>
</evidence>
<feature type="region of interest" description="Disordered" evidence="6">
    <location>
        <begin position="238"/>
        <end position="259"/>
    </location>
</feature>
<dbReference type="InParanoid" id="B0DWW3"/>
<keyword evidence="3" id="KW-0863">Zinc-finger</keyword>
<feature type="domain" description="HAT C-terminal dimerisation" evidence="7">
    <location>
        <begin position="267"/>
        <end position="344"/>
    </location>
</feature>
<dbReference type="HOGENOM" id="CLU_009123_2_1_1"/>
<dbReference type="GO" id="GO:0008270">
    <property type="term" value="F:zinc ion binding"/>
    <property type="evidence" value="ECO:0007669"/>
    <property type="project" value="UniProtKB-KW"/>
</dbReference>
<keyword evidence="4" id="KW-0862">Zinc</keyword>
<dbReference type="KEGG" id="lbc:LACBIDRAFT_312828"/>
<gene>
    <name evidence="8" type="ORF">LACBIDRAFT_312828</name>
</gene>
<evidence type="ECO:0000256" key="2">
    <source>
        <dbReference type="ARBA" id="ARBA00022723"/>
    </source>
</evidence>
<dbReference type="Pfam" id="PF05699">
    <property type="entry name" value="Dimer_Tnp_hAT"/>
    <property type="match status" value="1"/>
</dbReference>
<name>B0DWW3_LACBS</name>
<organism evidence="9">
    <name type="scientific">Laccaria bicolor (strain S238N-H82 / ATCC MYA-4686)</name>
    <name type="common">Bicoloured deceiver</name>
    <name type="synonym">Laccaria laccata var. bicolor</name>
    <dbReference type="NCBI Taxonomy" id="486041"/>
    <lineage>
        <taxon>Eukaryota</taxon>
        <taxon>Fungi</taxon>
        <taxon>Dikarya</taxon>
        <taxon>Basidiomycota</taxon>
        <taxon>Agaricomycotina</taxon>
        <taxon>Agaricomycetes</taxon>
        <taxon>Agaricomycetidae</taxon>
        <taxon>Agaricales</taxon>
        <taxon>Agaricineae</taxon>
        <taxon>Hydnangiaceae</taxon>
        <taxon>Laccaria</taxon>
    </lineage>
</organism>
<accession>B0DWW3</accession>
<protein>
    <submittedName>
        <fullName evidence="8">Predicted protein</fullName>
    </submittedName>
</protein>
<evidence type="ECO:0000259" key="7">
    <source>
        <dbReference type="Pfam" id="PF05699"/>
    </source>
</evidence>
<evidence type="ECO:0000256" key="1">
    <source>
        <dbReference type="ARBA" id="ARBA00004123"/>
    </source>
</evidence>
<evidence type="ECO:0000256" key="6">
    <source>
        <dbReference type="SAM" id="MobiDB-lite"/>
    </source>
</evidence>
<dbReference type="PANTHER" id="PTHR46481:SF10">
    <property type="entry name" value="ZINC FINGER BED DOMAIN-CONTAINING PROTEIN 39"/>
    <property type="match status" value="1"/>
</dbReference>